<reference evidence="6 7" key="1">
    <citation type="journal article" date="2014" name="PLoS ONE">
        <title>Genome Sequence of Candidatus Nitrososphaera evergladensis from Group I.1b Enriched from Everglades Soil Reveals Novel Genomic Features of the Ammonia-Oxidizing Archaea.</title>
        <authorList>
            <person name="Zhalnina K.V."/>
            <person name="Dias R."/>
            <person name="Leonard M.T."/>
            <person name="Dorr de Quadros P."/>
            <person name="Camargo F.A."/>
            <person name="Drew J.C."/>
            <person name="Farmerie W.G."/>
            <person name="Daroub S.H."/>
            <person name="Triplett E.W."/>
        </authorList>
    </citation>
    <scope>NUCLEOTIDE SEQUENCE [LARGE SCALE GENOMIC DNA]</scope>
    <source>
        <strain evidence="6 7">SR1</strain>
    </source>
</reference>
<evidence type="ECO:0000313" key="7">
    <source>
        <dbReference type="Proteomes" id="UP000028194"/>
    </source>
</evidence>
<dbReference type="EMBL" id="CP007174">
    <property type="protein sequence ID" value="AIF82954.1"/>
    <property type="molecule type" value="Genomic_DNA"/>
</dbReference>
<evidence type="ECO:0000256" key="1">
    <source>
        <dbReference type="ARBA" id="ARBA00022448"/>
    </source>
</evidence>
<keyword evidence="3" id="KW-1015">Disulfide bond</keyword>
<dbReference type="STRING" id="1459636.NTE_00878"/>
<keyword evidence="1" id="KW-0813">Transport</keyword>
<dbReference type="GeneID" id="41596719"/>
<name>A0A075MUG1_9ARCH</name>
<dbReference type="PANTHER" id="PTHR45663:SF11">
    <property type="entry name" value="GEO12009P1"/>
    <property type="match status" value="1"/>
</dbReference>
<evidence type="ECO:0000259" key="5">
    <source>
        <dbReference type="PROSITE" id="PS51352"/>
    </source>
</evidence>
<keyword evidence="2" id="KW-0249">Electron transport</keyword>
<dbReference type="InterPro" id="IPR036249">
    <property type="entry name" value="Thioredoxin-like_sf"/>
</dbReference>
<dbReference type="PROSITE" id="PS51352">
    <property type="entry name" value="THIOREDOXIN_2"/>
    <property type="match status" value="1"/>
</dbReference>
<dbReference type="SUPFAM" id="SSF52833">
    <property type="entry name" value="Thioredoxin-like"/>
    <property type="match status" value="1"/>
</dbReference>
<evidence type="ECO:0000256" key="3">
    <source>
        <dbReference type="ARBA" id="ARBA00023157"/>
    </source>
</evidence>
<keyword evidence="4" id="KW-0676">Redox-active center</keyword>
<evidence type="ECO:0000313" key="6">
    <source>
        <dbReference type="EMBL" id="AIF82954.1"/>
    </source>
</evidence>
<dbReference type="Gene3D" id="3.40.30.10">
    <property type="entry name" value="Glutaredoxin"/>
    <property type="match status" value="1"/>
</dbReference>
<dbReference type="GO" id="GO:0015035">
    <property type="term" value="F:protein-disulfide reductase activity"/>
    <property type="evidence" value="ECO:0007669"/>
    <property type="project" value="InterPro"/>
</dbReference>
<dbReference type="CDD" id="cd02947">
    <property type="entry name" value="TRX_family"/>
    <property type="match status" value="1"/>
</dbReference>
<organism evidence="6 7">
    <name type="scientific">Candidatus Nitrososphaera evergladensis SR1</name>
    <dbReference type="NCBI Taxonomy" id="1459636"/>
    <lineage>
        <taxon>Archaea</taxon>
        <taxon>Nitrososphaerota</taxon>
        <taxon>Nitrososphaeria</taxon>
        <taxon>Nitrososphaerales</taxon>
        <taxon>Nitrososphaeraceae</taxon>
        <taxon>Nitrososphaera</taxon>
    </lineage>
</organism>
<proteinExistence type="predicted"/>
<dbReference type="InterPro" id="IPR013766">
    <property type="entry name" value="Thioredoxin_domain"/>
</dbReference>
<dbReference type="PROSITE" id="PS00194">
    <property type="entry name" value="THIOREDOXIN_1"/>
    <property type="match status" value="1"/>
</dbReference>
<dbReference type="PRINTS" id="PR00421">
    <property type="entry name" value="THIOREDOXIN"/>
</dbReference>
<gene>
    <name evidence="6" type="ORF">NTE_00878</name>
</gene>
<dbReference type="GO" id="GO:0005737">
    <property type="term" value="C:cytoplasm"/>
    <property type="evidence" value="ECO:0007669"/>
    <property type="project" value="TreeGrafter"/>
</dbReference>
<evidence type="ECO:0000256" key="2">
    <source>
        <dbReference type="ARBA" id="ARBA00022982"/>
    </source>
</evidence>
<dbReference type="RefSeq" id="WP_226987157.1">
    <property type="nucleotide sequence ID" value="NZ_CP007174.1"/>
</dbReference>
<dbReference type="HOGENOM" id="CLU_090389_10_1_2"/>
<dbReference type="InterPro" id="IPR017937">
    <property type="entry name" value="Thioredoxin_CS"/>
</dbReference>
<dbReference type="InterPro" id="IPR005746">
    <property type="entry name" value="Thioredoxin"/>
</dbReference>
<dbReference type="Proteomes" id="UP000028194">
    <property type="component" value="Chromosome"/>
</dbReference>
<dbReference type="NCBIfam" id="TIGR01068">
    <property type="entry name" value="thioredoxin"/>
    <property type="match status" value="1"/>
</dbReference>
<evidence type="ECO:0000256" key="4">
    <source>
        <dbReference type="ARBA" id="ARBA00023284"/>
    </source>
</evidence>
<dbReference type="KEGG" id="nev:NTE_00878"/>
<keyword evidence="7" id="KW-1185">Reference proteome</keyword>
<dbReference type="AlphaFoldDB" id="A0A075MUG1"/>
<dbReference type="eggNOG" id="arCOG01972">
    <property type="taxonomic scope" value="Archaea"/>
</dbReference>
<feature type="domain" description="Thioredoxin" evidence="5">
    <location>
        <begin position="1"/>
        <end position="126"/>
    </location>
</feature>
<dbReference type="Pfam" id="PF00085">
    <property type="entry name" value="Thioredoxin"/>
    <property type="match status" value="1"/>
</dbReference>
<sequence length="131" mass="14628">MARVNKMEFGRSGNNKEVTIDTPIALTDSNFEQALQKYPLLIVDFFAPWCGSCRMLVPTIEQMASEMAGKTVFGRLNVDENPRITSLFEVQSVPTVIIFRNGELLDGFRGVAPKAQIRSRIKSMIATIMSL</sequence>
<accession>A0A075MUG1</accession>
<dbReference type="PANTHER" id="PTHR45663">
    <property type="entry name" value="GEO12009P1"/>
    <property type="match status" value="1"/>
</dbReference>
<protein>
    <submittedName>
        <fullName evidence="6">Thioredoxin</fullName>
    </submittedName>
</protein>